<dbReference type="PANTHER" id="PTHR46558:SF11">
    <property type="entry name" value="HTH-TYPE TRANSCRIPTIONAL REGULATOR XRE"/>
    <property type="match status" value="1"/>
</dbReference>
<name>A0A562JEG9_9FIRM</name>
<dbReference type="EMBL" id="VLKH01000003">
    <property type="protein sequence ID" value="TWH81423.1"/>
    <property type="molecule type" value="Genomic_DNA"/>
</dbReference>
<evidence type="ECO:0000259" key="2">
    <source>
        <dbReference type="PROSITE" id="PS50943"/>
    </source>
</evidence>
<dbReference type="SUPFAM" id="SSF47413">
    <property type="entry name" value="lambda repressor-like DNA-binding domains"/>
    <property type="match status" value="1"/>
</dbReference>
<keyword evidence="4" id="KW-1185">Reference proteome</keyword>
<accession>A0A562JEG9</accession>
<dbReference type="Proteomes" id="UP000315343">
    <property type="component" value="Unassembled WGS sequence"/>
</dbReference>
<dbReference type="InterPro" id="IPR010982">
    <property type="entry name" value="Lambda_DNA-bd_dom_sf"/>
</dbReference>
<proteinExistence type="predicted"/>
<dbReference type="InterPro" id="IPR001387">
    <property type="entry name" value="Cro/C1-type_HTH"/>
</dbReference>
<evidence type="ECO:0000313" key="4">
    <source>
        <dbReference type="Proteomes" id="UP000315343"/>
    </source>
</evidence>
<dbReference type="GO" id="GO:0003677">
    <property type="term" value="F:DNA binding"/>
    <property type="evidence" value="ECO:0007669"/>
    <property type="project" value="UniProtKB-KW"/>
</dbReference>
<dbReference type="Gene3D" id="1.10.260.40">
    <property type="entry name" value="lambda repressor-like DNA-binding domains"/>
    <property type="match status" value="1"/>
</dbReference>
<dbReference type="SMART" id="SM00530">
    <property type="entry name" value="HTH_XRE"/>
    <property type="match status" value="1"/>
</dbReference>
<gene>
    <name evidence="3" type="ORF">LY60_01167</name>
</gene>
<dbReference type="CDD" id="cd00093">
    <property type="entry name" value="HTH_XRE"/>
    <property type="match status" value="1"/>
</dbReference>
<sequence>MTLGEKLRSIRKEKDMTKQELGNVLNVPKERIKLYENNEEVPSDFYLSAFAQYFNISVEELTDAE</sequence>
<dbReference type="PROSITE" id="PS50943">
    <property type="entry name" value="HTH_CROC1"/>
    <property type="match status" value="1"/>
</dbReference>
<feature type="domain" description="HTH cro/C1-type" evidence="2">
    <location>
        <begin position="7"/>
        <end position="61"/>
    </location>
</feature>
<comment type="caution">
    <text evidence="3">The sequence shown here is derived from an EMBL/GenBank/DDBJ whole genome shotgun (WGS) entry which is preliminary data.</text>
</comment>
<dbReference type="PANTHER" id="PTHR46558">
    <property type="entry name" value="TRACRIPTIONAL REGULATORY PROTEIN-RELATED-RELATED"/>
    <property type="match status" value="1"/>
</dbReference>
<keyword evidence="1" id="KW-0238">DNA-binding</keyword>
<evidence type="ECO:0000256" key="1">
    <source>
        <dbReference type="ARBA" id="ARBA00023125"/>
    </source>
</evidence>
<organism evidence="3 4">
    <name type="scientific">Sedimentibacter saalensis</name>
    <dbReference type="NCBI Taxonomy" id="130788"/>
    <lineage>
        <taxon>Bacteria</taxon>
        <taxon>Bacillati</taxon>
        <taxon>Bacillota</taxon>
        <taxon>Tissierellia</taxon>
        <taxon>Sedimentibacter</taxon>
    </lineage>
</organism>
<dbReference type="Pfam" id="PF01381">
    <property type="entry name" value="HTH_3"/>
    <property type="match status" value="1"/>
</dbReference>
<dbReference type="AlphaFoldDB" id="A0A562JEG9"/>
<evidence type="ECO:0000313" key="3">
    <source>
        <dbReference type="EMBL" id="TWH81423.1"/>
    </source>
</evidence>
<reference evidence="3 4" key="1">
    <citation type="submission" date="2019-07" db="EMBL/GenBank/DDBJ databases">
        <title>Genomic Encyclopedia of Type Strains, Phase I: the one thousand microbial genomes (KMG-I) project.</title>
        <authorList>
            <person name="Kyrpides N."/>
        </authorList>
    </citation>
    <scope>NUCLEOTIDE SEQUENCE [LARGE SCALE GENOMIC DNA]</scope>
    <source>
        <strain evidence="3 4">DSM 13558</strain>
    </source>
</reference>
<protein>
    <submittedName>
        <fullName evidence="3">Repressor LexA</fullName>
    </submittedName>
</protein>
<dbReference type="RefSeq" id="WP_019229656.1">
    <property type="nucleotide sequence ID" value="NZ_JBCFAR010000005.1"/>
</dbReference>